<dbReference type="InterPro" id="IPR003423">
    <property type="entry name" value="OMP_efflux"/>
</dbReference>
<dbReference type="AlphaFoldDB" id="A0A2S9J502"/>
<reference evidence="3 4" key="1">
    <citation type="submission" date="2018-02" db="EMBL/GenBank/DDBJ databases">
        <title>The draft genome of Sphingobacterium sp. 5JN-11.</title>
        <authorList>
            <person name="Liu L."/>
            <person name="Li L."/>
            <person name="Liang L."/>
            <person name="Zhang X."/>
            <person name="Wang T."/>
        </authorList>
    </citation>
    <scope>NUCLEOTIDE SEQUENCE [LARGE SCALE GENOMIC DNA]</scope>
    <source>
        <strain evidence="3 4">5JN-11</strain>
    </source>
</reference>
<feature type="coiled-coil region" evidence="2">
    <location>
        <begin position="381"/>
        <end position="408"/>
    </location>
</feature>
<comment type="similarity">
    <text evidence="1">Belongs to the outer membrane factor (OMF) (TC 1.B.17) family.</text>
</comment>
<comment type="caution">
    <text evidence="3">The sequence shown here is derived from an EMBL/GenBank/DDBJ whole genome shotgun (WGS) entry which is preliminary data.</text>
</comment>
<evidence type="ECO:0008006" key="5">
    <source>
        <dbReference type="Google" id="ProtNLM"/>
    </source>
</evidence>
<dbReference type="Proteomes" id="UP000239711">
    <property type="component" value="Unassembled WGS sequence"/>
</dbReference>
<dbReference type="Pfam" id="PF02321">
    <property type="entry name" value="OEP"/>
    <property type="match status" value="1"/>
</dbReference>
<keyword evidence="4" id="KW-1185">Reference proteome</keyword>
<dbReference type="InterPro" id="IPR010131">
    <property type="entry name" value="MdtP/NodT-like"/>
</dbReference>
<evidence type="ECO:0000313" key="3">
    <source>
        <dbReference type="EMBL" id="PRD47809.1"/>
    </source>
</evidence>
<dbReference type="Gene3D" id="1.20.1600.10">
    <property type="entry name" value="Outer membrane efflux proteins (OEP)"/>
    <property type="match status" value="1"/>
</dbReference>
<dbReference type="EMBL" id="PVBQ01000005">
    <property type="protein sequence ID" value="PRD47809.1"/>
    <property type="molecule type" value="Genomic_DNA"/>
</dbReference>
<dbReference type="PROSITE" id="PS51257">
    <property type="entry name" value="PROKAR_LIPOPROTEIN"/>
    <property type="match status" value="1"/>
</dbReference>
<dbReference type="OrthoDB" id="581172at2"/>
<dbReference type="GO" id="GO:0015562">
    <property type="term" value="F:efflux transmembrane transporter activity"/>
    <property type="evidence" value="ECO:0007669"/>
    <property type="project" value="InterPro"/>
</dbReference>
<gene>
    <name evidence="3" type="ORF">C5745_07795</name>
</gene>
<dbReference type="PANTHER" id="PTHR30203:SF24">
    <property type="entry name" value="BLR4935 PROTEIN"/>
    <property type="match status" value="1"/>
</dbReference>
<dbReference type="RefSeq" id="WP_105716436.1">
    <property type="nucleotide sequence ID" value="NZ_PVBQ01000005.1"/>
</dbReference>
<organism evidence="3 4">
    <name type="scientific">Sphingobacterium haloxyli</name>
    <dbReference type="NCBI Taxonomy" id="2100533"/>
    <lineage>
        <taxon>Bacteria</taxon>
        <taxon>Pseudomonadati</taxon>
        <taxon>Bacteroidota</taxon>
        <taxon>Sphingobacteriia</taxon>
        <taxon>Sphingobacteriales</taxon>
        <taxon>Sphingobacteriaceae</taxon>
        <taxon>Sphingobacterium</taxon>
    </lineage>
</organism>
<evidence type="ECO:0000313" key="4">
    <source>
        <dbReference type="Proteomes" id="UP000239711"/>
    </source>
</evidence>
<keyword evidence="2" id="KW-0175">Coiled coil</keyword>
<evidence type="ECO:0000256" key="2">
    <source>
        <dbReference type="SAM" id="Coils"/>
    </source>
</evidence>
<dbReference type="SUPFAM" id="SSF56954">
    <property type="entry name" value="Outer membrane efflux proteins (OEP)"/>
    <property type="match status" value="1"/>
</dbReference>
<sequence>MKKFIPKIIILLLSMGFSCQLIFGQQYHQLSLLEFLTIVKHFHPLAESYQMDQEIARAEVQRARGQVDPVLGAKTGAKTIDRVDYYEESNVHLRIPTWYGVMFEGSFNHIEGQKLNNSDTRGGLYQFGVTVPLARNLIYNQQRAILDQAQAALRMTEAEQVMLTNALLAEAESVYWQWAKSYESLTLLSEAVKVNQLRIEMVRKSHIYGESAAIDTTEALTQLQTYRLREQQAYLDFVKNTQELQLFLWTENHEIRELNEWTVPSDRLGGYNLKDLYPGLLADVEAQLIDAHASLRVYLQKQVILTSEQRLKRQALLPKIDFTYNFLNKQHYKTDVFPLFLDNYQYSIKLEIPIFLRQARADYRITRHKLVQNQLDIDFKRQEILTKIENYKNEIINYQQQLQTMALAAANQQKLLSAEETKYSNGESSLFLINTRENSLIEIQEKEIETKLKAVRSYSQLKWLNESFLSQDSSAQPLSDQE</sequence>
<protein>
    <recommendedName>
        <fullName evidence="5">Transporter</fullName>
    </recommendedName>
</protein>
<dbReference type="PANTHER" id="PTHR30203">
    <property type="entry name" value="OUTER MEMBRANE CATION EFFLUX PROTEIN"/>
    <property type="match status" value="1"/>
</dbReference>
<accession>A0A2S9J502</accession>
<proteinExistence type="inferred from homology"/>
<evidence type="ECO:0000256" key="1">
    <source>
        <dbReference type="ARBA" id="ARBA00007613"/>
    </source>
</evidence>
<name>A0A2S9J502_9SPHI</name>